<protein>
    <recommendedName>
        <fullName evidence="2 4">Flagellin</fullName>
    </recommendedName>
</protein>
<dbReference type="AlphaFoldDB" id="A0A1M5AXS6"/>
<accession>A0A1M5AXS6</accession>
<dbReference type="Gene3D" id="3.30.70.2120">
    <property type="match status" value="1"/>
</dbReference>
<evidence type="ECO:0000256" key="3">
    <source>
        <dbReference type="ARBA" id="ARBA00023143"/>
    </source>
</evidence>
<dbReference type="GO" id="GO:0009288">
    <property type="term" value="C:bacterial-type flagellum"/>
    <property type="evidence" value="ECO:0007669"/>
    <property type="project" value="UniProtKB-SubCell"/>
</dbReference>
<organism evidence="7 8">
    <name type="scientific">Desulforamulus putei DSM 12395</name>
    <dbReference type="NCBI Taxonomy" id="1121429"/>
    <lineage>
        <taxon>Bacteria</taxon>
        <taxon>Bacillati</taxon>
        <taxon>Bacillota</taxon>
        <taxon>Clostridia</taxon>
        <taxon>Eubacteriales</taxon>
        <taxon>Peptococcaceae</taxon>
        <taxon>Desulforamulus</taxon>
    </lineage>
</organism>
<comment type="similarity">
    <text evidence="1 4">Belongs to the bacterial flagellin family.</text>
</comment>
<dbReference type="Gene3D" id="6.10.10.10">
    <property type="entry name" value="Flagellar export chaperone, C-terminal domain"/>
    <property type="match status" value="1"/>
</dbReference>
<proteinExistence type="inferred from homology"/>
<reference evidence="8" key="1">
    <citation type="submission" date="2016-11" db="EMBL/GenBank/DDBJ databases">
        <authorList>
            <person name="Varghese N."/>
            <person name="Submissions S."/>
        </authorList>
    </citation>
    <scope>NUCLEOTIDE SEQUENCE [LARGE SCALE GENOMIC DNA]</scope>
    <source>
        <strain evidence="8">DSM 12395</strain>
    </source>
</reference>
<dbReference type="Proteomes" id="UP000184148">
    <property type="component" value="Unassembled WGS sequence"/>
</dbReference>
<dbReference type="Pfam" id="PF00669">
    <property type="entry name" value="Flagellin_N"/>
    <property type="match status" value="1"/>
</dbReference>
<evidence type="ECO:0000256" key="1">
    <source>
        <dbReference type="ARBA" id="ARBA00005709"/>
    </source>
</evidence>
<dbReference type="OrthoDB" id="9796789at2"/>
<dbReference type="GO" id="GO:0005576">
    <property type="term" value="C:extracellular region"/>
    <property type="evidence" value="ECO:0007669"/>
    <property type="project" value="UniProtKB-SubCell"/>
</dbReference>
<dbReference type="InterPro" id="IPR046358">
    <property type="entry name" value="Flagellin_C"/>
</dbReference>
<evidence type="ECO:0000313" key="8">
    <source>
        <dbReference type="Proteomes" id="UP000184148"/>
    </source>
</evidence>
<dbReference type="InterPro" id="IPR001029">
    <property type="entry name" value="Flagellin_N"/>
</dbReference>
<keyword evidence="7" id="KW-0966">Cell projection</keyword>
<evidence type="ECO:0000313" key="7">
    <source>
        <dbReference type="EMBL" id="SHF35025.1"/>
    </source>
</evidence>
<evidence type="ECO:0000256" key="4">
    <source>
        <dbReference type="RuleBase" id="RU362073"/>
    </source>
</evidence>
<evidence type="ECO:0000256" key="2">
    <source>
        <dbReference type="ARBA" id="ARBA00020110"/>
    </source>
</evidence>
<keyword evidence="3 4" id="KW-0975">Bacterial flagellum</keyword>
<dbReference type="PRINTS" id="PR00207">
    <property type="entry name" value="FLAGELLIN"/>
</dbReference>
<dbReference type="Pfam" id="PF00700">
    <property type="entry name" value="Flagellin_C"/>
    <property type="match status" value="1"/>
</dbReference>
<dbReference type="PANTHER" id="PTHR42792">
    <property type="entry name" value="FLAGELLIN"/>
    <property type="match status" value="1"/>
</dbReference>
<comment type="subcellular location">
    <subcellularLocation>
        <location evidence="4">Secreted</location>
    </subcellularLocation>
    <subcellularLocation>
        <location evidence="4">Bacterial flagellum</location>
    </subcellularLocation>
</comment>
<gene>
    <name evidence="7" type="ORF">SAMN02745133_02418</name>
</gene>
<dbReference type="STRING" id="1121429.SAMN02745133_02418"/>
<dbReference type="EMBL" id="FQUY01000019">
    <property type="protein sequence ID" value="SHF35025.1"/>
    <property type="molecule type" value="Genomic_DNA"/>
</dbReference>
<dbReference type="Gene3D" id="1.20.1330.10">
    <property type="entry name" value="f41 fragment of flagellin, N-terminal domain"/>
    <property type="match status" value="1"/>
</dbReference>
<evidence type="ECO:0000259" key="6">
    <source>
        <dbReference type="Pfam" id="PF00700"/>
    </source>
</evidence>
<dbReference type="GO" id="GO:0005198">
    <property type="term" value="F:structural molecule activity"/>
    <property type="evidence" value="ECO:0007669"/>
    <property type="project" value="UniProtKB-UniRule"/>
</dbReference>
<comment type="function">
    <text evidence="4">Flagellin is the subunit protein which polymerizes to form the filaments of bacterial flagella.</text>
</comment>
<keyword evidence="4" id="KW-0964">Secreted</keyword>
<dbReference type="InterPro" id="IPR042187">
    <property type="entry name" value="Flagellin_C_sub2"/>
</dbReference>
<name>A0A1M5AXS6_9FIRM</name>
<keyword evidence="7" id="KW-0969">Cilium</keyword>
<dbReference type="PANTHER" id="PTHR42792:SF2">
    <property type="entry name" value="FLAGELLIN"/>
    <property type="match status" value="1"/>
</dbReference>
<keyword evidence="7" id="KW-0282">Flagellum</keyword>
<feature type="domain" description="Flagellin N-terminal" evidence="5">
    <location>
        <begin position="3"/>
        <end position="138"/>
    </location>
</feature>
<dbReference type="InterPro" id="IPR001492">
    <property type="entry name" value="Flagellin"/>
</dbReference>
<dbReference type="SUPFAM" id="SSF64518">
    <property type="entry name" value="Phase 1 flagellin"/>
    <property type="match status" value="1"/>
</dbReference>
<sequence length="399" mass="42571">MRINHNIAALNTYRSLSTNNVLTQKSLEKLSSGLRINRAGDDAAGLAISEKMRGQIRGLDQASRNAQDTISLIQTAEGALNETHSILQRMRELAVQSSNDTNTDADRKAIQDEVNQLANEIDRIANTTEFNTKKLLNGDVVGVNAEKKGTYSIQANSAAALSAATGAATNIADKCIVNGAITITRLTEAAATVGAYEFRDSLGNKIDASKVTVSTTNGTFDFATGIIASGAAVKFKVDDLTKFKSGDSFTIILNKHVAESTDTTKAITTQIGANSGQTMQIGINDMRAEALGIKDSTGKIINVSDKYAANAAVSTINNAIEKVSTERSKLGAIQNRLEHTINNLGTASENLSASESRIRDVDMAKEMMEFTKMNILSQAAQAMLAQANQQPQGVLQLLR</sequence>
<evidence type="ECO:0000259" key="5">
    <source>
        <dbReference type="Pfam" id="PF00669"/>
    </source>
</evidence>
<feature type="domain" description="Flagellin C-terminal" evidence="6">
    <location>
        <begin position="314"/>
        <end position="398"/>
    </location>
</feature>
<keyword evidence="8" id="KW-1185">Reference proteome</keyword>
<dbReference type="RefSeq" id="WP_073239640.1">
    <property type="nucleotide sequence ID" value="NZ_FQUY01000019.1"/>
</dbReference>